<dbReference type="OrthoDB" id="9762778at2"/>
<reference evidence="12 13" key="1">
    <citation type="submission" date="2019-01" db="EMBL/GenBank/DDBJ databases">
        <title>Ktedonosporobacter rubrisoli SCAWS-G2.</title>
        <authorList>
            <person name="Huang Y."/>
            <person name="Yan B."/>
        </authorList>
    </citation>
    <scope>NUCLEOTIDE SEQUENCE [LARGE SCALE GENOMIC DNA]</scope>
    <source>
        <strain evidence="12 13">SCAWS-G2</strain>
    </source>
</reference>
<protein>
    <submittedName>
        <fullName evidence="12">Thiol reductant ABC exporter subunit CydD</fullName>
    </submittedName>
</protein>
<dbReference type="GO" id="GO:0005886">
    <property type="term" value="C:plasma membrane"/>
    <property type="evidence" value="ECO:0007669"/>
    <property type="project" value="UniProtKB-SubCell"/>
</dbReference>
<feature type="transmembrane region" description="Helical" evidence="9">
    <location>
        <begin position="181"/>
        <end position="200"/>
    </location>
</feature>
<dbReference type="GO" id="GO:0140359">
    <property type="term" value="F:ABC-type transporter activity"/>
    <property type="evidence" value="ECO:0007669"/>
    <property type="project" value="InterPro"/>
</dbReference>
<dbReference type="Gene3D" id="3.40.50.300">
    <property type="entry name" value="P-loop containing nucleotide triphosphate hydrolases"/>
    <property type="match status" value="1"/>
</dbReference>
<dbReference type="SUPFAM" id="SSF52540">
    <property type="entry name" value="P-loop containing nucleoside triphosphate hydrolases"/>
    <property type="match status" value="1"/>
</dbReference>
<feature type="transmembrane region" description="Helical" evidence="9">
    <location>
        <begin position="36"/>
        <end position="56"/>
    </location>
</feature>
<dbReference type="SUPFAM" id="SSF90123">
    <property type="entry name" value="ABC transporter transmembrane region"/>
    <property type="match status" value="1"/>
</dbReference>
<feature type="transmembrane region" description="Helical" evidence="9">
    <location>
        <begin position="154"/>
        <end position="175"/>
    </location>
</feature>
<evidence type="ECO:0000256" key="1">
    <source>
        <dbReference type="ARBA" id="ARBA00004651"/>
    </source>
</evidence>
<keyword evidence="3" id="KW-1003">Cell membrane</keyword>
<keyword evidence="13" id="KW-1185">Reference proteome</keyword>
<dbReference type="InterPro" id="IPR039421">
    <property type="entry name" value="Type_1_exporter"/>
</dbReference>
<dbReference type="GO" id="GO:0005524">
    <property type="term" value="F:ATP binding"/>
    <property type="evidence" value="ECO:0007669"/>
    <property type="project" value="UniProtKB-KW"/>
</dbReference>
<keyword evidence="5" id="KW-0547">Nucleotide-binding</keyword>
<gene>
    <name evidence="12" type="primary">cydD</name>
    <name evidence="12" type="ORF">EPA93_18875</name>
</gene>
<evidence type="ECO:0000256" key="7">
    <source>
        <dbReference type="ARBA" id="ARBA00022989"/>
    </source>
</evidence>
<dbReference type="InterPro" id="IPR011527">
    <property type="entry name" value="ABC1_TM_dom"/>
</dbReference>
<dbReference type="GO" id="GO:0042883">
    <property type="term" value="P:cysteine transport"/>
    <property type="evidence" value="ECO:0007669"/>
    <property type="project" value="InterPro"/>
</dbReference>
<dbReference type="GO" id="GO:0016887">
    <property type="term" value="F:ATP hydrolysis activity"/>
    <property type="evidence" value="ECO:0007669"/>
    <property type="project" value="InterPro"/>
</dbReference>
<dbReference type="CDD" id="cd18584">
    <property type="entry name" value="ABC_6TM_AarD_CydD"/>
    <property type="match status" value="1"/>
</dbReference>
<name>A0A4P6JR76_KTERU</name>
<dbReference type="InterPro" id="IPR027417">
    <property type="entry name" value="P-loop_NTPase"/>
</dbReference>
<dbReference type="InterPro" id="IPR003593">
    <property type="entry name" value="AAA+_ATPase"/>
</dbReference>
<keyword evidence="4 9" id="KW-0812">Transmembrane</keyword>
<evidence type="ECO:0000259" key="11">
    <source>
        <dbReference type="PROSITE" id="PS50929"/>
    </source>
</evidence>
<evidence type="ECO:0000256" key="8">
    <source>
        <dbReference type="ARBA" id="ARBA00023136"/>
    </source>
</evidence>
<proteinExistence type="predicted"/>
<evidence type="ECO:0000256" key="9">
    <source>
        <dbReference type="SAM" id="Phobius"/>
    </source>
</evidence>
<dbReference type="Gene3D" id="1.20.1560.10">
    <property type="entry name" value="ABC transporter type 1, transmembrane domain"/>
    <property type="match status" value="1"/>
</dbReference>
<dbReference type="NCBIfam" id="TIGR02857">
    <property type="entry name" value="CydD"/>
    <property type="match status" value="1"/>
</dbReference>
<feature type="transmembrane region" description="Helical" evidence="9">
    <location>
        <begin position="76"/>
        <end position="96"/>
    </location>
</feature>
<accession>A0A4P6JR76</accession>
<evidence type="ECO:0000313" key="13">
    <source>
        <dbReference type="Proteomes" id="UP000290365"/>
    </source>
</evidence>
<evidence type="ECO:0000256" key="2">
    <source>
        <dbReference type="ARBA" id="ARBA00022448"/>
    </source>
</evidence>
<keyword evidence="8 9" id="KW-0472">Membrane</keyword>
<organism evidence="12 13">
    <name type="scientific">Ktedonosporobacter rubrisoli</name>
    <dbReference type="NCBI Taxonomy" id="2509675"/>
    <lineage>
        <taxon>Bacteria</taxon>
        <taxon>Bacillati</taxon>
        <taxon>Chloroflexota</taxon>
        <taxon>Ktedonobacteria</taxon>
        <taxon>Ktedonobacterales</taxon>
        <taxon>Ktedonosporobacteraceae</taxon>
        <taxon>Ktedonosporobacter</taxon>
    </lineage>
</organism>
<evidence type="ECO:0000256" key="4">
    <source>
        <dbReference type="ARBA" id="ARBA00022692"/>
    </source>
</evidence>
<dbReference type="FunFam" id="3.40.50.300:FF:000221">
    <property type="entry name" value="Multidrug ABC transporter ATP-binding protein"/>
    <property type="match status" value="1"/>
</dbReference>
<dbReference type="PANTHER" id="PTHR24221:SF590">
    <property type="entry name" value="COMPONENT LINKED WITH THE ASSEMBLY OF CYTOCHROME' TRANSPORT TRANSMEMBRANE ATP-BINDING PROTEIN ABC TRANSPORTER CYDD-RELATED"/>
    <property type="match status" value="1"/>
</dbReference>
<evidence type="ECO:0000256" key="6">
    <source>
        <dbReference type="ARBA" id="ARBA00022840"/>
    </source>
</evidence>
<feature type="domain" description="ABC transmembrane type-1" evidence="11">
    <location>
        <begin position="39"/>
        <end position="322"/>
    </location>
</feature>
<sequence>MACKVSETIARMKSSNLIGKLPVEKKLLQKIAPARTMLLLTILCALLATLATIAQMGYVSKIVSRVFLAHQSLEQVGSLLLFLLIAIFIRAVLLWLRELAAQQGAIRVKIALRKSLFRQLLQLGPAFSRGERTGELVLTLSEGIERLDAYVSRYLPQMFLSVLIPLLIVAVLFPLDWTSALLLLLTAPLIPLLMVLVGSYTEKHIQQQWTALARMSAHFLDSVQGLMTLKLFGRSRAECERIERMSNSFRDRTMRVLRLAFLSGTVLEFMVTMAIGLVAVTLGIRLLNHGISFENAFLILLLTPEFYRPLRDLGTHRHAGMEGKAAAQRMLEILEMPVAMPKAERSAGLSCSALEIDFTGVSYLYPNITKPALHNISLSLAAGTCTALVGRSGAGKSTLVNLLLRFIEPSAGQISVNGISLAALGIEEWRKYVALVPQRPYLFYGSIEENIRMARPEASDEEVLWAARQAGASDFIQRLPAGFATQIGEQGKRLSAGQAQRIALARAFLKDAPLLLLDEPASSLDPESEALIRQALERLQRDRTVVIVAHRYSTVAHADQVVVLEKGEIIEIGKPAALLQGDSTYARLMGKQSGEVSLR</sequence>
<dbReference type="InterPro" id="IPR036640">
    <property type="entry name" value="ABC1_TM_sf"/>
</dbReference>
<dbReference type="Pfam" id="PF00664">
    <property type="entry name" value="ABC_membrane"/>
    <property type="match status" value="1"/>
</dbReference>
<dbReference type="InterPro" id="IPR003439">
    <property type="entry name" value="ABC_transporter-like_ATP-bd"/>
</dbReference>
<dbReference type="InterPro" id="IPR014216">
    <property type="entry name" value="ABC_transptr_CydD"/>
</dbReference>
<feature type="transmembrane region" description="Helical" evidence="9">
    <location>
        <begin position="259"/>
        <end position="284"/>
    </location>
</feature>
<feature type="domain" description="ABC transporter" evidence="10">
    <location>
        <begin position="356"/>
        <end position="591"/>
    </location>
</feature>
<dbReference type="SMART" id="SM00382">
    <property type="entry name" value="AAA"/>
    <property type="match status" value="1"/>
</dbReference>
<evidence type="ECO:0000256" key="3">
    <source>
        <dbReference type="ARBA" id="ARBA00022475"/>
    </source>
</evidence>
<dbReference type="EMBL" id="CP035758">
    <property type="protein sequence ID" value="QBD77947.1"/>
    <property type="molecule type" value="Genomic_DNA"/>
</dbReference>
<keyword evidence="7 9" id="KW-1133">Transmembrane helix</keyword>
<dbReference type="PANTHER" id="PTHR24221">
    <property type="entry name" value="ATP-BINDING CASSETTE SUB-FAMILY B"/>
    <property type="match status" value="1"/>
</dbReference>
<evidence type="ECO:0000313" key="12">
    <source>
        <dbReference type="EMBL" id="QBD77947.1"/>
    </source>
</evidence>
<dbReference type="AlphaFoldDB" id="A0A4P6JR76"/>
<keyword evidence="6" id="KW-0067">ATP-binding</keyword>
<dbReference type="PROSITE" id="PS50929">
    <property type="entry name" value="ABC_TM1F"/>
    <property type="match status" value="1"/>
</dbReference>
<dbReference type="KEGG" id="kbs:EPA93_18875"/>
<dbReference type="PROSITE" id="PS50893">
    <property type="entry name" value="ABC_TRANSPORTER_2"/>
    <property type="match status" value="1"/>
</dbReference>
<dbReference type="Proteomes" id="UP000290365">
    <property type="component" value="Chromosome"/>
</dbReference>
<comment type="subcellular location">
    <subcellularLocation>
        <location evidence="1">Cell membrane</location>
        <topology evidence="1">Multi-pass membrane protein</topology>
    </subcellularLocation>
</comment>
<dbReference type="PROSITE" id="PS00211">
    <property type="entry name" value="ABC_TRANSPORTER_1"/>
    <property type="match status" value="1"/>
</dbReference>
<evidence type="ECO:0000259" key="10">
    <source>
        <dbReference type="PROSITE" id="PS50893"/>
    </source>
</evidence>
<evidence type="ECO:0000256" key="5">
    <source>
        <dbReference type="ARBA" id="ARBA00022741"/>
    </source>
</evidence>
<dbReference type="Pfam" id="PF00005">
    <property type="entry name" value="ABC_tran"/>
    <property type="match status" value="1"/>
</dbReference>
<keyword evidence="2" id="KW-0813">Transport</keyword>
<dbReference type="InterPro" id="IPR017871">
    <property type="entry name" value="ABC_transporter-like_CS"/>
</dbReference>